<dbReference type="Proteomes" id="UP001172684">
    <property type="component" value="Unassembled WGS sequence"/>
</dbReference>
<dbReference type="Gene3D" id="3.30.710.10">
    <property type="entry name" value="Potassium Channel Kv1.1, Chain A"/>
    <property type="match status" value="1"/>
</dbReference>
<accession>A0ABQ9NUS6</accession>
<protein>
    <recommendedName>
        <fullName evidence="2">BTB domain-containing protein</fullName>
    </recommendedName>
</protein>
<feature type="region of interest" description="Disordered" evidence="1">
    <location>
        <begin position="1"/>
        <end position="23"/>
    </location>
</feature>
<feature type="domain" description="BTB" evidence="2">
    <location>
        <begin position="33"/>
        <end position="102"/>
    </location>
</feature>
<dbReference type="InterPro" id="IPR000210">
    <property type="entry name" value="BTB/POZ_dom"/>
</dbReference>
<name>A0ABQ9NUS6_9PEZI</name>
<sequence length="219" mass="25343">MPDDLNKVVYEGESEDSSQDIRDDPSLRDLGTEVVTVRVEGTEKSFLVDKALLCFYSVYFRNTCMGAFSEADERATRVEGTSLITFRRFMKWLYTRKIIVYANPKEDRLDLAQRSLLNLYIFADRYDVRHLRNNVMRAWVSLRVQRPGRCSYEVVVKAFGNLPTNSAFCRFLVRDFGDRWVPRADDECERMLWSRLPTEFFDGGPHAPGGTTLPRLGIS</sequence>
<organism evidence="3 4">
    <name type="scientific">Coniosporium apollinis</name>
    <dbReference type="NCBI Taxonomy" id="61459"/>
    <lineage>
        <taxon>Eukaryota</taxon>
        <taxon>Fungi</taxon>
        <taxon>Dikarya</taxon>
        <taxon>Ascomycota</taxon>
        <taxon>Pezizomycotina</taxon>
        <taxon>Dothideomycetes</taxon>
        <taxon>Dothideomycetes incertae sedis</taxon>
        <taxon>Coniosporium</taxon>
    </lineage>
</organism>
<gene>
    <name evidence="3" type="ORF">H2201_003831</name>
</gene>
<evidence type="ECO:0000259" key="2">
    <source>
        <dbReference type="PROSITE" id="PS50097"/>
    </source>
</evidence>
<evidence type="ECO:0000313" key="4">
    <source>
        <dbReference type="Proteomes" id="UP001172684"/>
    </source>
</evidence>
<dbReference type="Pfam" id="PF00651">
    <property type="entry name" value="BTB"/>
    <property type="match status" value="1"/>
</dbReference>
<dbReference type="PROSITE" id="PS50097">
    <property type="entry name" value="BTB"/>
    <property type="match status" value="1"/>
</dbReference>
<dbReference type="SUPFAM" id="SSF54695">
    <property type="entry name" value="POZ domain"/>
    <property type="match status" value="1"/>
</dbReference>
<dbReference type="InterPro" id="IPR011333">
    <property type="entry name" value="SKP1/BTB/POZ_sf"/>
</dbReference>
<dbReference type="PANTHER" id="PTHR47843:SF2">
    <property type="entry name" value="BTB DOMAIN-CONTAINING PROTEIN"/>
    <property type="match status" value="1"/>
</dbReference>
<dbReference type="EMBL" id="JAPDRL010000022">
    <property type="protein sequence ID" value="KAJ9666152.1"/>
    <property type="molecule type" value="Genomic_DNA"/>
</dbReference>
<evidence type="ECO:0000313" key="3">
    <source>
        <dbReference type="EMBL" id="KAJ9666152.1"/>
    </source>
</evidence>
<dbReference type="PANTHER" id="PTHR47843">
    <property type="entry name" value="BTB DOMAIN-CONTAINING PROTEIN-RELATED"/>
    <property type="match status" value="1"/>
</dbReference>
<evidence type="ECO:0000256" key="1">
    <source>
        <dbReference type="SAM" id="MobiDB-lite"/>
    </source>
</evidence>
<reference evidence="3" key="1">
    <citation type="submission" date="2022-10" db="EMBL/GenBank/DDBJ databases">
        <title>Culturing micro-colonial fungi from biological soil crusts in the Mojave desert and describing Neophaeococcomyces mojavensis, and introducing the new genera and species Taxawa tesnikishii.</title>
        <authorList>
            <person name="Kurbessoian T."/>
            <person name="Stajich J.E."/>
        </authorList>
    </citation>
    <scope>NUCLEOTIDE SEQUENCE</scope>
    <source>
        <strain evidence="3">TK_1</strain>
    </source>
</reference>
<comment type="caution">
    <text evidence="3">The sequence shown here is derived from an EMBL/GenBank/DDBJ whole genome shotgun (WGS) entry which is preliminary data.</text>
</comment>
<keyword evidence="4" id="KW-1185">Reference proteome</keyword>
<proteinExistence type="predicted"/>